<evidence type="ECO:0000256" key="6">
    <source>
        <dbReference type="ARBA" id="ARBA00023098"/>
    </source>
</evidence>
<dbReference type="EMBL" id="JAAARO010000021">
    <property type="protein sequence ID" value="KAF5728871.1"/>
    <property type="molecule type" value="Genomic_DNA"/>
</dbReference>
<evidence type="ECO:0000256" key="5">
    <source>
        <dbReference type="ARBA" id="ARBA00022989"/>
    </source>
</evidence>
<evidence type="ECO:0000313" key="12">
    <source>
        <dbReference type="Proteomes" id="UP000593562"/>
    </source>
</evidence>
<feature type="transmembrane region" description="Helical" evidence="9">
    <location>
        <begin position="36"/>
        <end position="59"/>
    </location>
</feature>
<dbReference type="GO" id="GO:0006629">
    <property type="term" value="P:lipid metabolic process"/>
    <property type="evidence" value="ECO:0007669"/>
    <property type="project" value="UniProtKB-KW"/>
</dbReference>
<sequence>MEGEIQRFIMVWASAMLALCYCHTIGRITKPGKSRFLAFLPVVLLFLYLPLNLHAVFLVGPTSFFLSWLAPFRILLFAAGKGPLSSTSPALSLQQFLLVSCLPIKIRRNKPDPSLKTHKSPLNYSVKSLIFATAVPIFQNKEKINPNLIKLSYCVYLYCALELFLAMIAAMARAWLGVEFEPQFNEPYLATSIQDFWGRRWNLMVTSTLHATVYDPVRKVSTRVFGSKLAPLPAVVATFLVSGLMHELIFFYIGRKPPNWELTCFFVLHGRHRAFRNIRPSSARIEVDFLPKSLDIKVCTSDVLLVAR</sequence>
<feature type="transmembrane region" description="Helical" evidence="9">
    <location>
        <begin position="153"/>
        <end position="176"/>
    </location>
</feature>
<keyword evidence="6" id="KW-0443">Lipid metabolism</keyword>
<keyword evidence="12" id="KW-1185">Reference proteome</keyword>
<comment type="subcellular location">
    <subcellularLocation>
        <location evidence="1">Membrane</location>
        <topology evidence="1">Multi-pass membrane protein</topology>
    </subcellularLocation>
</comment>
<dbReference type="PANTHER" id="PTHR31595">
    <property type="entry name" value="LONG-CHAIN-ALCOHOL O-FATTY-ACYLTRANSFERASE 3-RELATED"/>
    <property type="match status" value="1"/>
</dbReference>
<gene>
    <name evidence="11" type="ORF">HS088_TW21G01025</name>
</gene>
<keyword evidence="8 11" id="KW-0012">Acyltransferase</keyword>
<keyword evidence="5 9" id="KW-1133">Transmembrane helix</keyword>
<accession>A0A7J7C418</accession>
<dbReference type="AlphaFoldDB" id="A0A7J7C418"/>
<dbReference type="InterPro" id="IPR032805">
    <property type="entry name" value="Wax_synthase_dom"/>
</dbReference>
<organism evidence="11 12">
    <name type="scientific">Tripterygium wilfordii</name>
    <name type="common">Thunder God vine</name>
    <dbReference type="NCBI Taxonomy" id="458696"/>
    <lineage>
        <taxon>Eukaryota</taxon>
        <taxon>Viridiplantae</taxon>
        <taxon>Streptophyta</taxon>
        <taxon>Embryophyta</taxon>
        <taxon>Tracheophyta</taxon>
        <taxon>Spermatophyta</taxon>
        <taxon>Magnoliopsida</taxon>
        <taxon>eudicotyledons</taxon>
        <taxon>Gunneridae</taxon>
        <taxon>Pentapetalae</taxon>
        <taxon>rosids</taxon>
        <taxon>fabids</taxon>
        <taxon>Celastrales</taxon>
        <taxon>Celastraceae</taxon>
        <taxon>Tripterygium</taxon>
    </lineage>
</organism>
<evidence type="ECO:0000256" key="3">
    <source>
        <dbReference type="ARBA" id="ARBA00022679"/>
    </source>
</evidence>
<evidence type="ECO:0000259" key="10">
    <source>
        <dbReference type="Pfam" id="PF13813"/>
    </source>
</evidence>
<keyword evidence="4 9" id="KW-0812">Transmembrane</keyword>
<dbReference type="PANTHER" id="PTHR31595:SF38">
    <property type="entry name" value="MBOAT (MEMBRANE BOUND O-ACYL TRANSFERASE) FAMILY PROTEIN"/>
    <property type="match status" value="1"/>
</dbReference>
<dbReference type="Pfam" id="PF13813">
    <property type="entry name" value="MBOAT_2"/>
    <property type="match status" value="1"/>
</dbReference>
<comment type="similarity">
    <text evidence="2">Belongs to the wax synthase family.</text>
</comment>
<evidence type="ECO:0000256" key="1">
    <source>
        <dbReference type="ARBA" id="ARBA00004141"/>
    </source>
</evidence>
<proteinExistence type="inferred from homology"/>
<feature type="domain" description="Wax synthase" evidence="10">
    <location>
        <begin position="181"/>
        <end position="267"/>
    </location>
</feature>
<reference evidence="11 12" key="1">
    <citation type="journal article" date="2020" name="Nat. Commun.">
        <title>Genome of Tripterygium wilfordii and identification of cytochrome P450 involved in triptolide biosynthesis.</title>
        <authorList>
            <person name="Tu L."/>
            <person name="Su P."/>
            <person name="Zhang Z."/>
            <person name="Gao L."/>
            <person name="Wang J."/>
            <person name="Hu T."/>
            <person name="Zhou J."/>
            <person name="Zhang Y."/>
            <person name="Zhao Y."/>
            <person name="Liu Y."/>
            <person name="Song Y."/>
            <person name="Tong Y."/>
            <person name="Lu Y."/>
            <person name="Yang J."/>
            <person name="Xu C."/>
            <person name="Jia M."/>
            <person name="Peters R.J."/>
            <person name="Huang L."/>
            <person name="Gao W."/>
        </authorList>
    </citation>
    <scope>NUCLEOTIDE SEQUENCE [LARGE SCALE GENOMIC DNA]</scope>
    <source>
        <strain evidence="12">cv. XIE 37</strain>
        <tissue evidence="11">Leaf</tissue>
    </source>
</reference>
<feature type="transmembrane region" description="Helical" evidence="9">
    <location>
        <begin position="6"/>
        <end position="24"/>
    </location>
</feature>
<comment type="caution">
    <text evidence="11">The sequence shown here is derived from an EMBL/GenBank/DDBJ whole genome shotgun (WGS) entry which is preliminary data.</text>
</comment>
<evidence type="ECO:0000313" key="11">
    <source>
        <dbReference type="EMBL" id="KAF5728871.1"/>
    </source>
</evidence>
<dbReference type="InParanoid" id="A0A7J7C418"/>
<protein>
    <submittedName>
        <fullName evidence="11">Acyl-CoA--sterol O-acyltransferase 1-like</fullName>
    </submittedName>
</protein>
<dbReference type="Proteomes" id="UP000593562">
    <property type="component" value="Unassembled WGS sequence"/>
</dbReference>
<evidence type="ECO:0000256" key="4">
    <source>
        <dbReference type="ARBA" id="ARBA00022692"/>
    </source>
</evidence>
<dbReference type="GO" id="GO:0016020">
    <property type="term" value="C:membrane"/>
    <property type="evidence" value="ECO:0007669"/>
    <property type="project" value="UniProtKB-SubCell"/>
</dbReference>
<evidence type="ECO:0000256" key="7">
    <source>
        <dbReference type="ARBA" id="ARBA00023136"/>
    </source>
</evidence>
<evidence type="ECO:0000256" key="8">
    <source>
        <dbReference type="ARBA" id="ARBA00023315"/>
    </source>
</evidence>
<feature type="transmembrane region" description="Helical" evidence="9">
    <location>
        <begin position="232"/>
        <end position="253"/>
    </location>
</feature>
<evidence type="ECO:0000256" key="2">
    <source>
        <dbReference type="ARBA" id="ARBA00007282"/>
    </source>
</evidence>
<dbReference type="GO" id="GO:0008374">
    <property type="term" value="F:O-acyltransferase activity"/>
    <property type="evidence" value="ECO:0007669"/>
    <property type="project" value="InterPro"/>
</dbReference>
<dbReference type="InterPro" id="IPR044851">
    <property type="entry name" value="Wax_synthase"/>
</dbReference>
<keyword evidence="3 11" id="KW-0808">Transferase</keyword>
<evidence type="ECO:0000256" key="9">
    <source>
        <dbReference type="SAM" id="Phobius"/>
    </source>
</evidence>
<name>A0A7J7C418_TRIWF</name>
<keyword evidence="7 9" id="KW-0472">Membrane</keyword>